<organism evidence="2 3">
    <name type="scientific">Perkinsus olseni</name>
    <name type="common">Perkinsus atlanticus</name>
    <dbReference type="NCBI Taxonomy" id="32597"/>
    <lineage>
        <taxon>Eukaryota</taxon>
        <taxon>Sar</taxon>
        <taxon>Alveolata</taxon>
        <taxon>Perkinsozoa</taxon>
        <taxon>Perkinsea</taxon>
        <taxon>Perkinsida</taxon>
        <taxon>Perkinsidae</taxon>
        <taxon>Perkinsus</taxon>
    </lineage>
</organism>
<gene>
    <name evidence="2" type="ORF">FOZ60_003419</name>
</gene>
<feature type="region of interest" description="Disordered" evidence="1">
    <location>
        <begin position="349"/>
        <end position="372"/>
    </location>
</feature>
<dbReference type="AlphaFoldDB" id="A0A7J6NVH7"/>
<evidence type="ECO:0000313" key="2">
    <source>
        <dbReference type="EMBL" id="KAF4687859.1"/>
    </source>
</evidence>
<dbReference type="Proteomes" id="UP000541610">
    <property type="component" value="Unassembled WGS sequence"/>
</dbReference>
<name>A0A7J6NVH7_PEROL</name>
<proteinExistence type="predicted"/>
<feature type="region of interest" description="Disordered" evidence="1">
    <location>
        <begin position="247"/>
        <end position="274"/>
    </location>
</feature>
<protein>
    <submittedName>
        <fullName evidence="2">Uncharacterized protein</fullName>
    </submittedName>
</protein>
<evidence type="ECO:0000256" key="1">
    <source>
        <dbReference type="SAM" id="MobiDB-lite"/>
    </source>
</evidence>
<reference evidence="2 3" key="1">
    <citation type="submission" date="2020-04" db="EMBL/GenBank/DDBJ databases">
        <title>Perkinsus olseni comparative genomics.</title>
        <authorList>
            <person name="Bogema D.R."/>
        </authorList>
    </citation>
    <scope>NUCLEOTIDE SEQUENCE [LARGE SCALE GENOMIC DNA]</scope>
    <source>
        <strain evidence="2">00978-12</strain>
    </source>
</reference>
<feature type="compositionally biased region" description="Basic and acidic residues" evidence="1">
    <location>
        <begin position="350"/>
        <end position="361"/>
    </location>
</feature>
<feature type="compositionally biased region" description="Basic and acidic residues" evidence="1">
    <location>
        <begin position="247"/>
        <end position="272"/>
    </location>
</feature>
<accession>A0A7J6NVH7</accession>
<sequence length="733" mass="83498">MIEAKYARLVASNRKSQKRYLEDVSALRDRIRGVPTDSDGIAMTKGDLEVTQWQRSSSTTPVSHLDEELKQLVLDICNERLRLMFQRPNEMLKEALKALMADHPDLMQWLGIEAPAAAVETVVGPSPAMESRGLLVLRTMREVDRLKRTNEMQTLKVAEVEEEKARLTERLEAQETELEMMSLEIARLGEAIVETECALKIKNEEVAALRVELQQRQEEAGELGRLRAQLEEERYRSEEAMEALRREGEKALEEARRREEEARKEQRRETEALQRAMDAQRAQFVEMQEENRKMAKRAEEMSVELAESKKKAEKLEEYRKFKKMYEDERRKSASLERELREATELLLRPKAPEETGPREMKQSPSGIPQSKPWMSVFDRLHLDAIDRVTRKQGLAERWCEKLMARVSERLLTMLSDEGAPRKAPRKVRGRNHFARRQQIESDREAWQRMLASDSSGDDFSDDELDTAAVSCSSLHEPSTEFRRMLRKSASKRRRKTRTLPTIMQDPLRVQDSGNYQTYSQSQSILVRQLADCIVAKLVEPAVEKSHSRPEIRRKTPEVGCVLPAIVSPKRRPCPSGGFNHSPRHPHSRLNMTCELHGGSLAPTLSCPQCNETVPSLSVVDLLVTMPIEDGQLVPEEWQGSVINTAIPVVDPNGVSERVTAADSEDTIQQHEDAVKNLGRLLREQGDFQVACLESFKRATDNCASGERLLKEPAQLKTALDSICKISGHRVGDC</sequence>
<evidence type="ECO:0000313" key="3">
    <source>
        <dbReference type="Proteomes" id="UP000541610"/>
    </source>
</evidence>
<dbReference type="EMBL" id="JABANP010000170">
    <property type="protein sequence ID" value="KAF4687859.1"/>
    <property type="molecule type" value="Genomic_DNA"/>
</dbReference>
<comment type="caution">
    <text evidence="2">The sequence shown here is derived from an EMBL/GenBank/DDBJ whole genome shotgun (WGS) entry which is preliminary data.</text>
</comment>